<comment type="caution">
    <text evidence="2">The sequence shown here is derived from an EMBL/GenBank/DDBJ whole genome shotgun (WGS) entry which is preliminary data.</text>
</comment>
<evidence type="ECO:0000259" key="1">
    <source>
        <dbReference type="PROSITE" id="PS51742"/>
    </source>
</evidence>
<protein>
    <recommendedName>
        <fullName evidence="1">PPC domain-containing protein</fullName>
    </recommendedName>
</protein>
<sequence length="139" mass="15060">MKTIAHDEKRYMIRLDAGEELFSSLISFAEDSGIRSASFTAIGTAQEVILSWYNLAKKQYEDTAIADNLEILGITGNLGLLDGKPIIHAHGTFGDRGLSAKGGHIKKLVVLATCEVSLIRSEGAFERKPDEATGLNLLI</sequence>
<dbReference type="EMBL" id="MHQD01000013">
    <property type="protein sequence ID" value="OGZ96413.1"/>
    <property type="molecule type" value="Genomic_DNA"/>
</dbReference>
<dbReference type="InterPro" id="IPR005175">
    <property type="entry name" value="PPC_dom"/>
</dbReference>
<dbReference type="InterPro" id="IPR025707">
    <property type="entry name" value="DNA_bp_PD1"/>
</dbReference>
<dbReference type="PROSITE" id="PS51742">
    <property type="entry name" value="PPC"/>
    <property type="match status" value="1"/>
</dbReference>
<dbReference type="CDD" id="cd11378">
    <property type="entry name" value="DUF296"/>
    <property type="match status" value="1"/>
</dbReference>
<dbReference type="Proteomes" id="UP000178574">
    <property type="component" value="Unassembled WGS sequence"/>
</dbReference>
<name>A0A1G2KB21_9BACT</name>
<reference evidence="2 3" key="1">
    <citation type="journal article" date="2016" name="Nat. Commun.">
        <title>Thousands of microbial genomes shed light on interconnected biogeochemical processes in an aquifer system.</title>
        <authorList>
            <person name="Anantharaman K."/>
            <person name="Brown C.T."/>
            <person name="Hug L.A."/>
            <person name="Sharon I."/>
            <person name="Castelle C.J."/>
            <person name="Probst A.J."/>
            <person name="Thomas B.C."/>
            <person name="Singh A."/>
            <person name="Wilkins M.J."/>
            <person name="Karaoz U."/>
            <person name="Brodie E.L."/>
            <person name="Williams K.H."/>
            <person name="Hubbard S.S."/>
            <person name="Banfield J.F."/>
        </authorList>
    </citation>
    <scope>NUCLEOTIDE SEQUENCE [LARGE SCALE GENOMIC DNA]</scope>
</reference>
<dbReference type="AlphaFoldDB" id="A0A1G2KB21"/>
<dbReference type="PANTHER" id="PTHR34988:SF1">
    <property type="entry name" value="DNA-BINDING PROTEIN"/>
    <property type="match status" value="1"/>
</dbReference>
<dbReference type="Pfam" id="PF03479">
    <property type="entry name" value="PCC"/>
    <property type="match status" value="1"/>
</dbReference>
<dbReference type="PIRSF" id="PIRSF016702">
    <property type="entry name" value="DNA_bp_PD1"/>
    <property type="match status" value="1"/>
</dbReference>
<evidence type="ECO:0000313" key="2">
    <source>
        <dbReference type="EMBL" id="OGZ96413.1"/>
    </source>
</evidence>
<proteinExistence type="predicted"/>
<feature type="domain" description="PPC" evidence="1">
    <location>
        <begin position="5"/>
        <end position="139"/>
    </location>
</feature>
<dbReference type="Gene3D" id="3.30.1330.80">
    <property type="entry name" value="Hypothetical protein, similar to alpha- acetolactate decarboxylase, domain 2"/>
    <property type="match status" value="1"/>
</dbReference>
<dbReference type="PANTHER" id="PTHR34988">
    <property type="entry name" value="PROTEIN, PUTATIVE-RELATED"/>
    <property type="match status" value="1"/>
</dbReference>
<organism evidence="2 3">
    <name type="scientific">Candidatus Sungbacteria bacterium RIFCSPHIGHO2_01_FULL_50_25</name>
    <dbReference type="NCBI Taxonomy" id="1802265"/>
    <lineage>
        <taxon>Bacteria</taxon>
        <taxon>Candidatus Sungiibacteriota</taxon>
    </lineage>
</organism>
<accession>A0A1G2KB21</accession>
<gene>
    <name evidence="2" type="ORF">A2847_00180</name>
</gene>
<evidence type="ECO:0000313" key="3">
    <source>
        <dbReference type="Proteomes" id="UP000178574"/>
    </source>
</evidence>
<dbReference type="SUPFAM" id="SSF117856">
    <property type="entry name" value="AF0104/ALDC/Ptd012-like"/>
    <property type="match status" value="1"/>
</dbReference>